<dbReference type="EMBL" id="JBHTHX010003043">
    <property type="protein sequence ID" value="MFD0891276.1"/>
    <property type="molecule type" value="Genomic_DNA"/>
</dbReference>
<sequence>MLADVVAVDDVGLRVQAGQIHALPPAARSVVQGRSVKRSICPVLPETMMTSP</sequence>
<comment type="caution">
    <text evidence="1">The sequence shown here is derived from an EMBL/GenBank/DDBJ whole genome shotgun (WGS) entry which is preliminary data.</text>
</comment>
<reference evidence="2" key="1">
    <citation type="journal article" date="2019" name="Int. J. Syst. Evol. Microbiol.">
        <title>The Global Catalogue of Microorganisms (GCM) 10K type strain sequencing project: providing services to taxonomists for standard genome sequencing and annotation.</title>
        <authorList>
            <consortium name="The Broad Institute Genomics Platform"/>
            <consortium name="The Broad Institute Genome Sequencing Center for Infectious Disease"/>
            <person name="Wu L."/>
            <person name="Ma J."/>
        </authorList>
    </citation>
    <scope>NUCLEOTIDE SEQUENCE [LARGE SCALE GENOMIC DNA]</scope>
    <source>
        <strain evidence="2">CCUG 62974</strain>
    </source>
</reference>
<proteinExistence type="predicted"/>
<accession>A0ABW3E8B5</accession>
<keyword evidence="2" id="KW-1185">Reference proteome</keyword>
<evidence type="ECO:0000313" key="1">
    <source>
        <dbReference type="EMBL" id="MFD0891276.1"/>
    </source>
</evidence>
<protein>
    <submittedName>
        <fullName evidence="1">Uncharacterized protein</fullName>
    </submittedName>
</protein>
<dbReference type="Proteomes" id="UP001597024">
    <property type="component" value="Unassembled WGS sequence"/>
</dbReference>
<organism evidence="1 2">
    <name type="scientific">Streptosporangium algeriense</name>
    <dbReference type="NCBI Taxonomy" id="1682748"/>
    <lineage>
        <taxon>Bacteria</taxon>
        <taxon>Bacillati</taxon>
        <taxon>Actinomycetota</taxon>
        <taxon>Actinomycetes</taxon>
        <taxon>Streptosporangiales</taxon>
        <taxon>Streptosporangiaceae</taxon>
        <taxon>Streptosporangium</taxon>
    </lineage>
</organism>
<evidence type="ECO:0000313" key="2">
    <source>
        <dbReference type="Proteomes" id="UP001597024"/>
    </source>
</evidence>
<name>A0ABW3E8B5_9ACTN</name>
<gene>
    <name evidence="1" type="ORF">ACFQ08_42580</name>
</gene>